<name>A0AA38BZL6_TAXCH</name>
<dbReference type="Pfam" id="PF24993">
    <property type="entry name" value="GNC1_N"/>
    <property type="match status" value="1"/>
</dbReference>
<dbReference type="Proteomes" id="UP000824469">
    <property type="component" value="Unassembled WGS sequence"/>
</dbReference>
<evidence type="ECO:0000259" key="3">
    <source>
        <dbReference type="Pfam" id="PF24993"/>
    </source>
</evidence>
<keyword evidence="5" id="KW-1185">Reference proteome</keyword>
<sequence length="629" mass="70139">EINIDCAALLVDIIFKTLFIYDDRSSQVAVEDAIVKALREPVFVKTFAGALVQSAEKHVKAGLNLVCYKLLRWSCLLVRSSASITTAKNAFMRIASVQASLLCVLLQAPVRLQKASRRIFIHLLFEVPSIFKLYVGELQNGTIKMENSSGLIGVLLEYCADISSLFQEHRADFLELYLKMVLNSREKPPKALSEVFKPLLKQMGHEEFKIVQPTCIKVLKRNPELSLEAIGVLLKLINLDLSKYVGEFLPTVLQQVRHNDENRRKEALEIIKNLCLQSSDPDAIVTMFNSIKGIIGGSDGKLAFPYQRVGMYDTIQALSSAPPGKAVNTLATTISLYLMSTYKEDGNEDVRLSILSALGSWIVRSTEGIVENAVSFFINGLKEKEALRRGHLRSMRMACYNMEILIRMQPLVEPLIQIVKIGASKPAQRVEGIYALLLVAKIAAFNTKADDMLTKEKIWQLIFQMDSSLISTTVASKLAVDDCMAFMDLVEVLLLEHSHRVVEYTQSKQLLQLALYFLCHPSWDVRRLASAAVKRVHSSVTKISEELLLEFCEWLPILGERLEFAKTGDAENATDSLSPILPSAGILVKALLVIAAPDLVKIPSTCPLILLCCHHPCVARGSRKNIVWK</sequence>
<dbReference type="GO" id="GO:0034198">
    <property type="term" value="P:cellular response to amino acid starvation"/>
    <property type="evidence" value="ECO:0007669"/>
    <property type="project" value="TreeGrafter"/>
</dbReference>
<protein>
    <recommendedName>
        <fullName evidence="3">Stalled ribosome sensor GCN1-like N-terminal domain-containing protein</fullName>
    </recommendedName>
</protein>
<dbReference type="EMBL" id="JAHRHJ020003813">
    <property type="protein sequence ID" value="KAH9290146.1"/>
    <property type="molecule type" value="Genomic_DNA"/>
</dbReference>
<feature type="non-terminal residue" evidence="4">
    <location>
        <position position="629"/>
    </location>
</feature>
<dbReference type="OMA" id="EINIDCA"/>
<dbReference type="GO" id="GO:0019887">
    <property type="term" value="F:protein kinase regulator activity"/>
    <property type="evidence" value="ECO:0007669"/>
    <property type="project" value="TreeGrafter"/>
</dbReference>
<evidence type="ECO:0000313" key="4">
    <source>
        <dbReference type="EMBL" id="KAH9290146.1"/>
    </source>
</evidence>
<accession>A0AA38BZL6</accession>
<dbReference type="PANTHER" id="PTHR23346:SF7">
    <property type="entry name" value="STALLED RIBOSOME SENSOR GCN1"/>
    <property type="match status" value="1"/>
</dbReference>
<feature type="domain" description="Stalled ribosome sensor GCN1-like N-terminal" evidence="3">
    <location>
        <begin position="171"/>
        <end position="302"/>
    </location>
</feature>
<dbReference type="GO" id="GO:0005829">
    <property type="term" value="C:cytosol"/>
    <property type="evidence" value="ECO:0007669"/>
    <property type="project" value="TreeGrafter"/>
</dbReference>
<feature type="non-terminal residue" evidence="4">
    <location>
        <position position="1"/>
    </location>
</feature>
<reference evidence="4 5" key="1">
    <citation type="journal article" date="2021" name="Nat. Plants">
        <title>The Taxus genome provides insights into paclitaxel biosynthesis.</title>
        <authorList>
            <person name="Xiong X."/>
            <person name="Gou J."/>
            <person name="Liao Q."/>
            <person name="Li Y."/>
            <person name="Zhou Q."/>
            <person name="Bi G."/>
            <person name="Li C."/>
            <person name="Du R."/>
            <person name="Wang X."/>
            <person name="Sun T."/>
            <person name="Guo L."/>
            <person name="Liang H."/>
            <person name="Lu P."/>
            <person name="Wu Y."/>
            <person name="Zhang Z."/>
            <person name="Ro D.K."/>
            <person name="Shang Y."/>
            <person name="Huang S."/>
            <person name="Yan J."/>
        </authorList>
    </citation>
    <scope>NUCLEOTIDE SEQUENCE [LARGE SCALE GENOMIC DNA]</scope>
    <source>
        <strain evidence="4">Ta-2019</strain>
    </source>
</reference>
<dbReference type="InterPro" id="IPR016024">
    <property type="entry name" value="ARM-type_fold"/>
</dbReference>
<comment type="caution">
    <text evidence="4">The sequence shown here is derived from an EMBL/GenBank/DDBJ whole genome shotgun (WGS) entry which is preliminary data.</text>
</comment>
<evidence type="ECO:0000313" key="5">
    <source>
        <dbReference type="Proteomes" id="UP000824469"/>
    </source>
</evidence>
<keyword evidence="2" id="KW-0677">Repeat</keyword>
<dbReference type="InterPro" id="IPR056810">
    <property type="entry name" value="GNC1-like_N"/>
</dbReference>
<dbReference type="GO" id="GO:0006417">
    <property type="term" value="P:regulation of translation"/>
    <property type="evidence" value="ECO:0007669"/>
    <property type="project" value="TreeGrafter"/>
</dbReference>
<proteinExistence type="inferred from homology"/>
<dbReference type="PANTHER" id="PTHR23346">
    <property type="entry name" value="TRANSLATIONAL ACTIVATOR GCN1-RELATED"/>
    <property type="match status" value="1"/>
</dbReference>
<evidence type="ECO:0000256" key="1">
    <source>
        <dbReference type="ARBA" id="ARBA00007366"/>
    </source>
</evidence>
<dbReference type="SUPFAM" id="SSF48371">
    <property type="entry name" value="ARM repeat"/>
    <property type="match status" value="1"/>
</dbReference>
<comment type="similarity">
    <text evidence="1">Belongs to the GCN1 family.</text>
</comment>
<dbReference type="Gene3D" id="1.25.10.10">
    <property type="entry name" value="Leucine-rich Repeat Variant"/>
    <property type="match status" value="2"/>
</dbReference>
<organism evidence="4 5">
    <name type="scientific">Taxus chinensis</name>
    <name type="common">Chinese yew</name>
    <name type="synonym">Taxus wallichiana var. chinensis</name>
    <dbReference type="NCBI Taxonomy" id="29808"/>
    <lineage>
        <taxon>Eukaryota</taxon>
        <taxon>Viridiplantae</taxon>
        <taxon>Streptophyta</taxon>
        <taxon>Embryophyta</taxon>
        <taxon>Tracheophyta</taxon>
        <taxon>Spermatophyta</taxon>
        <taxon>Pinopsida</taxon>
        <taxon>Pinidae</taxon>
        <taxon>Conifers II</taxon>
        <taxon>Cupressales</taxon>
        <taxon>Taxaceae</taxon>
        <taxon>Taxus</taxon>
    </lineage>
</organism>
<dbReference type="AlphaFoldDB" id="A0AA38BZL6"/>
<gene>
    <name evidence="4" type="ORF">KI387_034263</name>
</gene>
<evidence type="ECO:0000256" key="2">
    <source>
        <dbReference type="ARBA" id="ARBA00022737"/>
    </source>
</evidence>
<dbReference type="InterPro" id="IPR011989">
    <property type="entry name" value="ARM-like"/>
</dbReference>